<evidence type="ECO:0000313" key="2">
    <source>
        <dbReference type="EMBL" id="KAF0314012.1"/>
    </source>
</evidence>
<dbReference type="AlphaFoldDB" id="A0A6A4XGS2"/>
<evidence type="ECO:0000313" key="3">
    <source>
        <dbReference type="Proteomes" id="UP000440578"/>
    </source>
</evidence>
<comment type="caution">
    <text evidence="2">The sequence shown here is derived from an EMBL/GenBank/DDBJ whole genome shotgun (WGS) entry which is preliminary data.</text>
</comment>
<reference evidence="2 3" key="1">
    <citation type="submission" date="2019-07" db="EMBL/GenBank/DDBJ databases">
        <title>Draft genome assembly of a fouling barnacle, Amphibalanus amphitrite (Darwin, 1854): The first reference genome for Thecostraca.</title>
        <authorList>
            <person name="Kim W."/>
        </authorList>
    </citation>
    <scope>NUCLEOTIDE SEQUENCE [LARGE SCALE GENOMIC DNA]</scope>
    <source>
        <strain evidence="2">SNU_AA5</strain>
        <tissue evidence="2">Soma without cirri and trophi</tissue>
    </source>
</reference>
<name>A0A6A4XGS2_AMPAM</name>
<organism evidence="2 3">
    <name type="scientific">Amphibalanus amphitrite</name>
    <name type="common">Striped barnacle</name>
    <name type="synonym">Balanus amphitrite</name>
    <dbReference type="NCBI Taxonomy" id="1232801"/>
    <lineage>
        <taxon>Eukaryota</taxon>
        <taxon>Metazoa</taxon>
        <taxon>Ecdysozoa</taxon>
        <taxon>Arthropoda</taxon>
        <taxon>Crustacea</taxon>
        <taxon>Multicrustacea</taxon>
        <taxon>Cirripedia</taxon>
        <taxon>Thoracica</taxon>
        <taxon>Thoracicalcarea</taxon>
        <taxon>Balanomorpha</taxon>
        <taxon>Balanoidea</taxon>
        <taxon>Balanidae</taxon>
        <taxon>Amphibalaninae</taxon>
        <taxon>Amphibalanus</taxon>
    </lineage>
</organism>
<accession>A0A6A4XGS2</accession>
<dbReference type="Proteomes" id="UP000440578">
    <property type="component" value="Unassembled WGS sequence"/>
</dbReference>
<proteinExistence type="predicted"/>
<feature type="region of interest" description="Disordered" evidence="1">
    <location>
        <begin position="42"/>
        <end position="71"/>
    </location>
</feature>
<dbReference type="EMBL" id="VIIS01000058">
    <property type="protein sequence ID" value="KAF0314012.1"/>
    <property type="molecule type" value="Genomic_DNA"/>
</dbReference>
<evidence type="ECO:0000256" key="1">
    <source>
        <dbReference type="SAM" id="MobiDB-lite"/>
    </source>
</evidence>
<sequence length="119" mass="12874">MSARALLLVGASGWRHSCADRRRQDTSPSEFPTAHIYTSSSNIRRFNRLHPPSTPRSETSSRGSEVDGARDGRLFHGAVTVYTTEFTTVTVTATSTNTAFTVSVSYGCTLTGMDLPPSC</sequence>
<keyword evidence="3" id="KW-1185">Reference proteome</keyword>
<protein>
    <submittedName>
        <fullName evidence="2">Uncharacterized protein</fullName>
    </submittedName>
</protein>
<gene>
    <name evidence="2" type="ORF">FJT64_015494</name>
</gene>